<dbReference type="InterPro" id="IPR027275">
    <property type="entry name" value="PRC-brl_dom"/>
</dbReference>
<dbReference type="Gene3D" id="2.30.30.240">
    <property type="entry name" value="PRC-barrel domain"/>
    <property type="match status" value="1"/>
</dbReference>
<dbReference type="EMBL" id="BAABJV010000012">
    <property type="protein sequence ID" value="GAA4787066.1"/>
    <property type="molecule type" value="Genomic_DNA"/>
</dbReference>
<feature type="domain" description="PRC-barrel" evidence="1">
    <location>
        <begin position="5"/>
        <end position="74"/>
    </location>
</feature>
<evidence type="ECO:0000313" key="3">
    <source>
        <dbReference type="Proteomes" id="UP001501147"/>
    </source>
</evidence>
<evidence type="ECO:0000313" key="2">
    <source>
        <dbReference type="EMBL" id="GAA4787066.1"/>
    </source>
</evidence>
<dbReference type="Pfam" id="PF05239">
    <property type="entry name" value="PRC"/>
    <property type="match status" value="1"/>
</dbReference>
<gene>
    <name evidence="2" type="ORF">GCM10023329_42510</name>
</gene>
<keyword evidence="3" id="KW-1185">Reference proteome</keyword>
<sequence>MTTYLRASEIIKKPVVTLGGEDVAQVKDILFDAAQGRIRGFTLTGRGLLSGPLHRELLWRNVHRLGPDAVMVRTANALEDDDTTAQSAVEGPGGGNVLGVAMTTRSGTRLGTITDAIIETGTTPVVAGYELESPEHGSVLVPVAGPVTVSSERVLVPDETAEHSAGTLESFGTAAEGLRRRLEQDAQGEQED</sequence>
<dbReference type="SUPFAM" id="SSF50346">
    <property type="entry name" value="PRC-barrel domain"/>
    <property type="match status" value="1"/>
</dbReference>
<dbReference type="InterPro" id="IPR011033">
    <property type="entry name" value="PRC_barrel-like_sf"/>
</dbReference>
<protein>
    <submittedName>
        <fullName evidence="2">PRC-barrel domain-containing protein</fullName>
    </submittedName>
</protein>
<dbReference type="RefSeq" id="WP_345615020.1">
    <property type="nucleotide sequence ID" value="NZ_BAABJV010000012.1"/>
</dbReference>
<evidence type="ECO:0000259" key="1">
    <source>
        <dbReference type="Pfam" id="PF05239"/>
    </source>
</evidence>
<organism evidence="2 3">
    <name type="scientific">Streptomyces sanyensis</name>
    <dbReference type="NCBI Taxonomy" id="568869"/>
    <lineage>
        <taxon>Bacteria</taxon>
        <taxon>Bacillati</taxon>
        <taxon>Actinomycetota</taxon>
        <taxon>Actinomycetes</taxon>
        <taxon>Kitasatosporales</taxon>
        <taxon>Streptomycetaceae</taxon>
        <taxon>Streptomyces</taxon>
    </lineage>
</organism>
<proteinExistence type="predicted"/>
<dbReference type="Proteomes" id="UP001501147">
    <property type="component" value="Unassembled WGS sequence"/>
</dbReference>
<name>A0ABP9AW15_9ACTN</name>
<reference evidence="3" key="1">
    <citation type="journal article" date="2019" name="Int. J. Syst. Evol. Microbiol.">
        <title>The Global Catalogue of Microorganisms (GCM) 10K type strain sequencing project: providing services to taxonomists for standard genome sequencing and annotation.</title>
        <authorList>
            <consortium name="The Broad Institute Genomics Platform"/>
            <consortium name="The Broad Institute Genome Sequencing Center for Infectious Disease"/>
            <person name="Wu L."/>
            <person name="Ma J."/>
        </authorList>
    </citation>
    <scope>NUCLEOTIDE SEQUENCE [LARGE SCALE GENOMIC DNA]</scope>
    <source>
        <strain evidence="3">JCM 18324</strain>
    </source>
</reference>
<comment type="caution">
    <text evidence="2">The sequence shown here is derived from an EMBL/GenBank/DDBJ whole genome shotgun (WGS) entry which is preliminary data.</text>
</comment>
<accession>A0ABP9AW15</accession>